<keyword evidence="3" id="KW-0233">DNA recombination</keyword>
<feature type="domain" description="Core-binding (CB)" evidence="6">
    <location>
        <begin position="11"/>
        <end position="102"/>
    </location>
</feature>
<evidence type="ECO:0000313" key="7">
    <source>
        <dbReference type="EMBL" id="CUR52823.1"/>
    </source>
</evidence>
<dbReference type="Proteomes" id="UP000196239">
    <property type="component" value="Chromosome 1"/>
</dbReference>
<dbReference type="AlphaFoldDB" id="A0A128A642"/>
<dbReference type="InterPro" id="IPR002104">
    <property type="entry name" value="Integrase_catalytic"/>
</dbReference>
<organism evidence="7 8">
    <name type="scientific">Nitrosotalea devaniterrae</name>
    <dbReference type="NCBI Taxonomy" id="1078905"/>
    <lineage>
        <taxon>Archaea</taxon>
        <taxon>Nitrososphaerota</taxon>
        <taxon>Nitrososphaeria</taxon>
        <taxon>Nitrosotaleales</taxon>
        <taxon>Nitrosotaleaceae</taxon>
        <taxon>Nitrosotalea</taxon>
    </lineage>
</organism>
<protein>
    <submittedName>
        <fullName evidence="7">Integrase</fullName>
    </submittedName>
</protein>
<dbReference type="GO" id="GO:0006310">
    <property type="term" value="P:DNA recombination"/>
    <property type="evidence" value="ECO:0007669"/>
    <property type="project" value="UniProtKB-KW"/>
</dbReference>
<evidence type="ECO:0000313" key="8">
    <source>
        <dbReference type="Proteomes" id="UP000196239"/>
    </source>
</evidence>
<dbReference type="InterPro" id="IPR050090">
    <property type="entry name" value="Tyrosine_recombinase_XerCD"/>
</dbReference>
<sequence>MTLTESIPNDRNEFAKIESVYRYLKKARSPATLNNWKYSLYDFFEFVKIHPDQFIKLDNSTKEDIIETYVDYLKSRVNQNEVNPNSIITLVNPLKKFLIFNRVENMSDAWIRIKANFPDRKRSTDEKYDELELQKMYNIASFREKAILGLLLSGMRKGAIKDLKFKDITTIEDWAAIRVYAGTNEEYHSFVTPQGLQSIRDYHEYRKRNGEKVTEDSPLIRNEFRPEHAGEWTDIYNKKHFPEAIHSDSGISEIIINLVRKAGVATNSHNFKTRHKTMTCHGFRKYFNTICKTSGMDSERVEMLMGHANSSLSGHYWRLPTNEAGMSPQEQKMFQTIKNEFRRCIPELTIGESEVLRIKNQQLEETVNESLREKELEINNLQRQLSKMRANPFIDMAPQEMEQFFEMLKDWKELRNQIPEANQT</sequence>
<evidence type="ECO:0000256" key="2">
    <source>
        <dbReference type="ARBA" id="ARBA00023125"/>
    </source>
</evidence>
<dbReference type="Gene3D" id="1.10.150.130">
    <property type="match status" value="1"/>
</dbReference>
<dbReference type="PANTHER" id="PTHR30349">
    <property type="entry name" value="PHAGE INTEGRASE-RELATED"/>
    <property type="match status" value="1"/>
</dbReference>
<dbReference type="InterPro" id="IPR044068">
    <property type="entry name" value="CB"/>
</dbReference>
<accession>A0A128A642</accession>
<proteinExistence type="predicted"/>
<evidence type="ECO:0000256" key="5">
    <source>
        <dbReference type="SAM" id="Coils"/>
    </source>
</evidence>
<dbReference type="InterPro" id="IPR010998">
    <property type="entry name" value="Integrase_recombinase_N"/>
</dbReference>
<dbReference type="GO" id="GO:0015074">
    <property type="term" value="P:DNA integration"/>
    <property type="evidence" value="ECO:0007669"/>
    <property type="project" value="UniProtKB-KW"/>
</dbReference>
<evidence type="ECO:0000256" key="3">
    <source>
        <dbReference type="ARBA" id="ARBA00023172"/>
    </source>
</evidence>
<dbReference type="SUPFAM" id="SSF56349">
    <property type="entry name" value="DNA breaking-rejoining enzymes"/>
    <property type="match status" value="1"/>
</dbReference>
<keyword evidence="2 4" id="KW-0238">DNA-binding</keyword>
<dbReference type="GO" id="GO:0003677">
    <property type="term" value="F:DNA binding"/>
    <property type="evidence" value="ECO:0007669"/>
    <property type="project" value="UniProtKB-UniRule"/>
</dbReference>
<keyword evidence="1" id="KW-0229">DNA integration</keyword>
<evidence type="ECO:0000256" key="4">
    <source>
        <dbReference type="PROSITE-ProRule" id="PRU01248"/>
    </source>
</evidence>
<dbReference type="Pfam" id="PF00589">
    <property type="entry name" value="Phage_integrase"/>
    <property type="match status" value="1"/>
</dbReference>
<dbReference type="Gene3D" id="1.10.443.10">
    <property type="entry name" value="Intergrase catalytic core"/>
    <property type="match status" value="1"/>
</dbReference>
<dbReference type="InterPro" id="IPR013762">
    <property type="entry name" value="Integrase-like_cat_sf"/>
</dbReference>
<dbReference type="PROSITE" id="PS51900">
    <property type="entry name" value="CB"/>
    <property type="match status" value="1"/>
</dbReference>
<dbReference type="EMBL" id="LN890280">
    <property type="protein sequence ID" value="CUR52823.1"/>
    <property type="molecule type" value="Genomic_DNA"/>
</dbReference>
<feature type="coiled-coil region" evidence="5">
    <location>
        <begin position="353"/>
        <end position="391"/>
    </location>
</feature>
<keyword evidence="5" id="KW-0175">Coiled coil</keyword>
<evidence type="ECO:0000259" key="6">
    <source>
        <dbReference type="PROSITE" id="PS51900"/>
    </source>
</evidence>
<keyword evidence="8" id="KW-1185">Reference proteome</keyword>
<dbReference type="InterPro" id="IPR011010">
    <property type="entry name" value="DNA_brk_join_enz"/>
</dbReference>
<gene>
    <name evidence="7" type="ORF">NDEV_2061</name>
</gene>
<dbReference type="InterPro" id="IPR025269">
    <property type="entry name" value="SAM-like_dom"/>
</dbReference>
<dbReference type="KEGG" id="ndv:NDEV_2061"/>
<dbReference type="CDD" id="cd00397">
    <property type="entry name" value="DNA_BRE_C"/>
    <property type="match status" value="1"/>
</dbReference>
<evidence type="ECO:0000256" key="1">
    <source>
        <dbReference type="ARBA" id="ARBA00022908"/>
    </source>
</evidence>
<reference evidence="8" key="1">
    <citation type="submission" date="2015-10" db="EMBL/GenBank/DDBJ databases">
        <authorList>
            <person name="Lehtovirta-Morley L.E."/>
            <person name="Vieille C."/>
        </authorList>
    </citation>
    <scope>NUCLEOTIDE SEQUENCE [LARGE SCALE GENOMIC DNA]</scope>
</reference>
<dbReference type="PANTHER" id="PTHR30349:SF41">
    <property type="entry name" value="INTEGRASE_RECOMBINASE PROTEIN MJ0367-RELATED"/>
    <property type="match status" value="1"/>
</dbReference>
<name>A0A128A642_9ARCH</name>
<dbReference type="Pfam" id="PF13102">
    <property type="entry name" value="Phage_int_SAM_5"/>
    <property type="match status" value="1"/>
</dbReference>